<dbReference type="InterPro" id="IPR024071">
    <property type="entry name" value="S-Me-THD_C_sf"/>
</dbReference>
<gene>
    <name evidence="2" type="ORF">GC102_26835</name>
</gene>
<organism evidence="2 3">
    <name type="scientific">Paenibacillus germinis</name>
    <dbReference type="NCBI Taxonomy" id="2654979"/>
    <lineage>
        <taxon>Bacteria</taxon>
        <taxon>Bacillati</taxon>
        <taxon>Bacillota</taxon>
        <taxon>Bacilli</taxon>
        <taxon>Bacillales</taxon>
        <taxon>Paenibacillaceae</taxon>
        <taxon>Paenibacillus</taxon>
    </lineage>
</organism>
<evidence type="ECO:0000313" key="3">
    <source>
        <dbReference type="Proteomes" id="UP000658690"/>
    </source>
</evidence>
<comment type="caution">
    <text evidence="2">The sequence shown here is derived from an EMBL/GenBank/DDBJ whole genome shotgun (WGS) entry which is preliminary data.</text>
</comment>
<evidence type="ECO:0000259" key="1">
    <source>
        <dbReference type="Pfam" id="PF20906"/>
    </source>
</evidence>
<evidence type="ECO:0000313" key="2">
    <source>
        <dbReference type="EMBL" id="NOU89331.1"/>
    </source>
</evidence>
<dbReference type="Gene3D" id="2.40.390.10">
    <property type="entry name" value="CV3147-like"/>
    <property type="match status" value="1"/>
</dbReference>
<reference evidence="2 3" key="1">
    <citation type="submission" date="2019-10" db="EMBL/GenBank/DDBJ databases">
        <title>Description of Paenibacillus choica sp. nov.</title>
        <authorList>
            <person name="Carlier A."/>
            <person name="Qi S."/>
        </authorList>
    </citation>
    <scope>NUCLEOTIDE SEQUENCE [LARGE SCALE GENOMIC DNA]</scope>
    <source>
        <strain evidence="2 3">LMG 31460</strain>
    </source>
</reference>
<dbReference type="InterPro" id="IPR048350">
    <property type="entry name" value="S-Me-THD-like_C"/>
</dbReference>
<name>A0ABX1ZAQ1_9BACL</name>
<accession>A0ABX1ZAQ1</accession>
<dbReference type="Pfam" id="PF20906">
    <property type="entry name" value="S-Me-THD_C"/>
    <property type="match status" value="1"/>
</dbReference>
<keyword evidence="3" id="KW-1185">Reference proteome</keyword>
<sequence>MKTKSTIIILLATISGNLAGVCDHPIEGSRLKQSVIPNTLTLAEGVGRARRVCLEEVRSPIRNIVLAANGKLLIEGTVLEATWKDVGGFIEGTVIVGEIDHPTTPLTLWFRNEFMIARRGEEIISVIPELISVLDRHTGMPTLNPSCQTGTEVAVITLPAPAYWESEKGLSIFGPTYIGLENDLYMALKKKQDSWT</sequence>
<dbReference type="SUPFAM" id="SSF160991">
    <property type="entry name" value="CV3147-like"/>
    <property type="match status" value="1"/>
</dbReference>
<dbReference type="EMBL" id="WHOC01000148">
    <property type="protein sequence ID" value="NOU89331.1"/>
    <property type="molecule type" value="Genomic_DNA"/>
</dbReference>
<feature type="domain" description="S-Me-THD-like C-terminal" evidence="1">
    <location>
        <begin position="15"/>
        <end position="182"/>
    </location>
</feature>
<dbReference type="Proteomes" id="UP000658690">
    <property type="component" value="Unassembled WGS sequence"/>
</dbReference>
<protein>
    <submittedName>
        <fullName evidence="2">DUF917 family protein</fullName>
    </submittedName>
</protein>
<dbReference type="RefSeq" id="WP_171692291.1">
    <property type="nucleotide sequence ID" value="NZ_WHOC01000148.1"/>
</dbReference>
<proteinExistence type="predicted"/>